<feature type="chain" id="PRO_5004992066" evidence="1">
    <location>
        <begin position="18"/>
        <end position="52"/>
    </location>
</feature>
<comment type="caution">
    <text evidence="2">The sequence shown here is derived from an EMBL/GenBank/DDBJ whole genome shotgun (WGS) entry which is preliminary data.</text>
</comment>
<name>Z9JMA4_9GAMM</name>
<dbReference type="EMBL" id="JDSQ01000003">
    <property type="protein sequence ID" value="EWS79098.1"/>
    <property type="molecule type" value="Genomic_DNA"/>
</dbReference>
<dbReference type="AlphaFoldDB" id="Z9JMA4"/>
<dbReference type="RefSeq" id="WP_160165125.1">
    <property type="nucleotide sequence ID" value="NZ_CP053627.1"/>
</dbReference>
<keyword evidence="1" id="KW-0732">Signal</keyword>
<protein>
    <submittedName>
        <fullName evidence="2">Uncharacterized protein</fullName>
    </submittedName>
</protein>
<evidence type="ECO:0000313" key="3">
    <source>
        <dbReference type="EMBL" id="MCD8472371.1"/>
    </source>
</evidence>
<evidence type="ECO:0000313" key="4">
    <source>
        <dbReference type="Proteomes" id="UP000020406"/>
    </source>
</evidence>
<keyword evidence="5" id="KW-1185">Reference proteome</keyword>
<dbReference type="PATRIC" id="fig|1444770.3.peg.651"/>
<proteinExistence type="predicted"/>
<gene>
    <name evidence="2" type="ORF">AF72_02695</name>
    <name evidence="3" type="ORF">LPH55_02510</name>
</gene>
<feature type="signal peptide" evidence="1">
    <location>
        <begin position="1"/>
        <end position="17"/>
    </location>
</feature>
<sequence length="52" mass="5366">MPFALVVVCVAARVAQAAITTVLAATVARLVAARLPQGRERPTPNEVGKPAN</sequence>
<dbReference type="GeneID" id="68901389"/>
<reference evidence="3" key="2">
    <citation type="submission" date="2021-11" db="EMBL/GenBank/DDBJ databases">
        <title>Genome sequence of Xylella taiwanensis PLS432.</title>
        <authorList>
            <person name="Weng L.-W."/>
            <person name="Su C.-C."/>
            <person name="Tsai C.-W."/>
            <person name="Kuo C.-H."/>
        </authorList>
    </citation>
    <scope>NUCLEOTIDE SEQUENCE</scope>
    <source>
        <strain evidence="3">PLS432</strain>
    </source>
</reference>
<evidence type="ECO:0000313" key="2">
    <source>
        <dbReference type="EMBL" id="EWS79098.1"/>
    </source>
</evidence>
<accession>Z9JMA4</accession>
<dbReference type="Proteomes" id="UP001430701">
    <property type="component" value="Unassembled WGS sequence"/>
</dbReference>
<evidence type="ECO:0000313" key="5">
    <source>
        <dbReference type="Proteomes" id="UP001430701"/>
    </source>
</evidence>
<organism evidence="2 4">
    <name type="scientific">Xylella taiwanensis</name>
    <dbReference type="NCBI Taxonomy" id="1444770"/>
    <lineage>
        <taxon>Bacteria</taxon>
        <taxon>Pseudomonadati</taxon>
        <taxon>Pseudomonadota</taxon>
        <taxon>Gammaproteobacteria</taxon>
        <taxon>Lysobacterales</taxon>
        <taxon>Lysobacteraceae</taxon>
        <taxon>Xylella</taxon>
    </lineage>
</organism>
<dbReference type="Proteomes" id="UP000020406">
    <property type="component" value="Unassembled WGS sequence"/>
</dbReference>
<reference evidence="2 4" key="1">
    <citation type="journal article" date="2014" name="Genome Announc.">
        <title>Draft Genome Sequence of Xylella fastidiosa Pear Leaf Scorch Strain in Taiwan.</title>
        <authorList>
            <person name="Su C.C."/>
            <person name="Deng W.L."/>
            <person name="Jan F.J."/>
            <person name="Chang C.J."/>
            <person name="Huang H."/>
            <person name="Chen J."/>
        </authorList>
    </citation>
    <scope>NUCLEOTIDE SEQUENCE [LARGE SCALE GENOMIC DNA]</scope>
    <source>
        <strain evidence="2 4">PLS229</strain>
    </source>
</reference>
<evidence type="ECO:0000256" key="1">
    <source>
        <dbReference type="SAM" id="SignalP"/>
    </source>
</evidence>
<dbReference type="EMBL" id="JAJPPU010000001">
    <property type="protein sequence ID" value="MCD8472371.1"/>
    <property type="molecule type" value="Genomic_DNA"/>
</dbReference>